<dbReference type="GO" id="GO:0034702">
    <property type="term" value="C:monoatomic ion channel complex"/>
    <property type="evidence" value="ECO:0007669"/>
    <property type="project" value="UniProtKB-KW"/>
</dbReference>
<feature type="transmembrane region" description="Helical" evidence="14">
    <location>
        <begin position="167"/>
        <end position="188"/>
    </location>
</feature>
<feature type="transmembrane region" description="Helical" evidence="14">
    <location>
        <begin position="194"/>
        <end position="216"/>
    </location>
</feature>
<dbReference type="Gene3D" id="1.10.287.70">
    <property type="match status" value="1"/>
</dbReference>
<keyword evidence="3" id="KW-0633">Potassium transport</keyword>
<evidence type="ECO:0000256" key="3">
    <source>
        <dbReference type="ARBA" id="ARBA00022538"/>
    </source>
</evidence>
<protein>
    <submittedName>
        <fullName evidence="20">Maxi K channel</fullName>
    </submittedName>
</protein>
<comment type="subcellular location">
    <subcellularLocation>
        <location evidence="1">Membrane</location>
        <topology evidence="1">Multi-pass membrane protein</topology>
    </subcellularLocation>
</comment>
<dbReference type="SUPFAM" id="SSF81324">
    <property type="entry name" value="Voltage-gated potassium channels"/>
    <property type="match status" value="1"/>
</dbReference>
<evidence type="ECO:0000313" key="19">
    <source>
        <dbReference type="Proteomes" id="UP000095280"/>
    </source>
</evidence>
<keyword evidence="7" id="KW-0630">Potassium</keyword>
<feature type="region of interest" description="Disordered" evidence="13">
    <location>
        <begin position="670"/>
        <end position="689"/>
    </location>
</feature>
<feature type="domain" description="Ca2+-activated K+ channel Slowpoke-like C-terminal" evidence="17">
    <location>
        <begin position="981"/>
        <end position="1115"/>
    </location>
</feature>
<evidence type="ECO:0000256" key="1">
    <source>
        <dbReference type="ARBA" id="ARBA00004141"/>
    </source>
</evidence>
<evidence type="ECO:0000259" key="17">
    <source>
        <dbReference type="Pfam" id="PF21014"/>
    </source>
</evidence>
<evidence type="ECO:0000256" key="14">
    <source>
        <dbReference type="SAM" id="Phobius"/>
    </source>
</evidence>
<name>A0A1I8GIP7_9PLAT</name>
<accession>A0A1I8GIP7</accession>
<dbReference type="Pfam" id="PF21014">
    <property type="entry name" value="Slowpoke_C"/>
    <property type="match status" value="1"/>
</dbReference>
<feature type="domain" description="RCK N-terminal" evidence="18">
    <location>
        <begin position="796"/>
        <end position="913"/>
    </location>
</feature>
<keyword evidence="4 14" id="KW-0812">Transmembrane</keyword>
<keyword evidence="8 14" id="KW-1133">Transmembrane helix</keyword>
<evidence type="ECO:0000259" key="15">
    <source>
        <dbReference type="Pfam" id="PF03493"/>
    </source>
</evidence>
<keyword evidence="11" id="KW-0407">Ion channel</keyword>
<feature type="domain" description="RCK N-terminal" evidence="18">
    <location>
        <begin position="335"/>
        <end position="453"/>
    </location>
</feature>
<keyword evidence="19" id="KW-1185">Reference proteome</keyword>
<feature type="compositionally biased region" description="Acidic residues" evidence="13">
    <location>
        <begin position="670"/>
        <end position="679"/>
    </location>
</feature>
<evidence type="ECO:0000256" key="5">
    <source>
        <dbReference type="ARBA" id="ARBA00022826"/>
    </source>
</evidence>
<evidence type="ECO:0000256" key="11">
    <source>
        <dbReference type="ARBA" id="ARBA00023303"/>
    </source>
</evidence>
<dbReference type="Pfam" id="PF03493">
    <property type="entry name" value="BK_channel_a"/>
    <property type="match status" value="1"/>
</dbReference>
<proteinExistence type="predicted"/>
<keyword evidence="9" id="KW-0406">Ion transport</keyword>
<dbReference type="Gene3D" id="1.20.120.350">
    <property type="entry name" value="Voltage-gated potassium channels. Chain C"/>
    <property type="match status" value="1"/>
</dbReference>
<dbReference type="PANTHER" id="PTHR10027">
    <property type="entry name" value="CALCIUM-ACTIVATED POTASSIUM CHANNEL ALPHA CHAIN"/>
    <property type="match status" value="1"/>
</dbReference>
<evidence type="ECO:0000256" key="9">
    <source>
        <dbReference type="ARBA" id="ARBA00023065"/>
    </source>
</evidence>
<evidence type="ECO:0000313" key="20">
    <source>
        <dbReference type="WBParaSite" id="maker-uti_cns_0001977-snap-gene-0.31-mRNA-1"/>
    </source>
</evidence>
<feature type="domain" description="Calcium-activated potassium channel BK alpha subunit" evidence="15">
    <location>
        <begin position="476"/>
        <end position="565"/>
    </location>
</feature>
<dbReference type="WBParaSite" id="maker-uti_cns_0001977-snap-gene-0.31-mRNA-1">
    <property type="protein sequence ID" value="maker-uti_cns_0001977-snap-gene-0.31-mRNA-1"/>
    <property type="gene ID" value="maker-uti_cns_0001977-snap-gene-0.31"/>
</dbReference>
<evidence type="ECO:0000259" key="16">
    <source>
        <dbReference type="Pfam" id="PF07885"/>
    </source>
</evidence>
<dbReference type="AlphaFoldDB" id="A0A1I8GIP7"/>
<feature type="transmembrane region" description="Helical" evidence="14">
    <location>
        <begin position="20"/>
        <end position="45"/>
    </location>
</feature>
<dbReference type="InterPro" id="IPR003929">
    <property type="entry name" value="K_chnl_BK_asu"/>
</dbReference>
<dbReference type="PRINTS" id="PR00169">
    <property type="entry name" value="KCHANNEL"/>
</dbReference>
<dbReference type="InterPro" id="IPR047871">
    <property type="entry name" value="K_chnl_Slo-like"/>
</dbReference>
<dbReference type="InterPro" id="IPR027359">
    <property type="entry name" value="Volt_channel_dom_sf"/>
</dbReference>
<dbReference type="Pfam" id="PF07885">
    <property type="entry name" value="Ion_trans_2"/>
    <property type="match status" value="1"/>
</dbReference>
<dbReference type="Proteomes" id="UP000095280">
    <property type="component" value="Unplaced"/>
</dbReference>
<evidence type="ECO:0000256" key="8">
    <source>
        <dbReference type="ARBA" id="ARBA00022989"/>
    </source>
</evidence>
<sequence>MSTGNLSGPATAAPYCRTTLWQIVVGSAAGVYFAALLTAAAFHLINDTCSKRNKEVEDMNRRKLFGKDHRSSLQTRIHLECMALVKGANNAGKVLLALYSMCVVVSFIVYVFMTYSFSSANPGLSKSLQSCHSSSRFNAIHVDFAINVFYSLVFVCRLIASDSKLNFFLSMETIADHLTLIPSFIMYFMDKYMIVFQFARLGGLKFLVNALIYCQILKAEREIRLMKLLLQIIIIWLASAGFFQLIESVGDFWNEDGGLLSSSFLDFHNCFYTMLITMSTVGYGDYSPRTVLGKFFIIIFVILALGLFTSIVPEISAIMMESKKYRRNKIHLMHGRRHVVLAGNFDVPTVETFFNDFYSNGRDENKMEFLAMIGEEEPSPEMQALLKTRELYVTYLHGNVMSLRDLKRAELKLATATIILADGLTNDPEDEDVKNIMRVIAIKDYCPNIRIIVQLHLYKSKTYLRNIPDWSAVHGDQALCINEMKYGVLAQSCLAPGVSTLLGNLLTLRSFKPMKDKENRWENVYLEGATFEFYKVKFAPIFHGLTFQQATRICYDLLEIMLLAVQVTNDGSRQTVINPGSQLIIDTNTIEAFVIAKDKKQAKGVSHLRLSSEDEAQSTATEAYFSLQRRSNQRLHENNNNNRVNSKPFHQHQLALEEQEGYLHDQTEDWMESQNDEVSESPVQQIRNPKQMSQIQTDFSSDFEHSFPTEQLEKGFAVDQPVRANRDRCRKVNRELIIAGYTRTMKVESLCIRESSQRLQPELPGDQELDSSGYFHWVSNRSAGTVVLNNHKVHQFRNHIVVCVVEKRSDVLLNITSFIMPLRASTIPKRELKDIVFVGNIDLIFNEWSVIQNFPGIYALNGSTLNRANLKAVNIEYVDCCVILSPKANSLQANAQADRETVLCTLNIKTMRHPETGRRLGDTIHIVTELNSVGSIEYLDQDDEMEVEEPFMTQAFATGRTVYLSLLGSIATTIYFNEPALNFLRTILTTVDSDNLEIDLNEQGFHFMSLEQTNELMRPRLDRPADARPTGPHLRSKIQLFSVLEQPLRCLYELEGTAGCQWRDLAARCLDQLESVCIGISRLQVTQPDAKNHRYVIAMPPAEMEVVPTDKVYCLTPANFCEIRQLMSD</sequence>
<reference evidence="20" key="1">
    <citation type="submission" date="2016-11" db="UniProtKB">
        <authorList>
            <consortium name="WormBaseParasite"/>
        </authorList>
    </citation>
    <scope>IDENTIFICATION</scope>
</reference>
<keyword evidence="10 14" id="KW-0472">Membrane</keyword>
<feature type="transmembrane region" description="Helical" evidence="14">
    <location>
        <begin position="266"/>
        <end position="283"/>
    </location>
</feature>
<dbReference type="PANTHER" id="PTHR10027:SF33">
    <property type="entry name" value="CALCIUM-ACTIVATED POTASSIUM CHANNEL SUBUNIT ALPHA-1-RELATED"/>
    <property type="match status" value="1"/>
</dbReference>
<keyword evidence="6" id="KW-0851">Voltage-gated channel</keyword>
<feature type="transmembrane region" description="Helical" evidence="14">
    <location>
        <begin position="94"/>
        <end position="117"/>
    </location>
</feature>
<keyword evidence="5" id="KW-0631">Potassium channel</keyword>
<evidence type="ECO:0000256" key="10">
    <source>
        <dbReference type="ARBA" id="ARBA00023136"/>
    </source>
</evidence>
<feature type="transmembrane region" description="Helical" evidence="14">
    <location>
        <begin position="295"/>
        <end position="320"/>
    </location>
</feature>
<keyword evidence="2" id="KW-0813">Transport</keyword>
<evidence type="ECO:0000256" key="2">
    <source>
        <dbReference type="ARBA" id="ARBA00022448"/>
    </source>
</evidence>
<feature type="transmembrane region" description="Helical" evidence="14">
    <location>
        <begin position="228"/>
        <end position="246"/>
    </location>
</feature>
<evidence type="ECO:0000256" key="6">
    <source>
        <dbReference type="ARBA" id="ARBA00022882"/>
    </source>
</evidence>
<dbReference type="InterPro" id="IPR003148">
    <property type="entry name" value="RCK_N"/>
</dbReference>
<dbReference type="GO" id="GO:0060072">
    <property type="term" value="F:large conductance calcium-activated potassium channel activity"/>
    <property type="evidence" value="ECO:0007669"/>
    <property type="project" value="TreeGrafter"/>
</dbReference>
<dbReference type="Pfam" id="PF22614">
    <property type="entry name" value="Slo-like_RCK"/>
    <property type="match status" value="2"/>
</dbReference>
<feature type="domain" description="Potassium channel" evidence="16">
    <location>
        <begin position="233"/>
        <end position="319"/>
    </location>
</feature>
<comment type="catalytic activity">
    <reaction evidence="12">
        <text>K(+)(in) = K(+)(out)</text>
        <dbReference type="Rhea" id="RHEA:29463"/>
        <dbReference type="ChEBI" id="CHEBI:29103"/>
    </reaction>
</comment>
<evidence type="ECO:0000256" key="7">
    <source>
        <dbReference type="ARBA" id="ARBA00022958"/>
    </source>
</evidence>
<dbReference type="PRINTS" id="PR01449">
    <property type="entry name" value="BKCHANNELA"/>
</dbReference>
<dbReference type="Gene3D" id="3.40.50.720">
    <property type="entry name" value="NAD(P)-binding Rossmann-like Domain"/>
    <property type="match status" value="2"/>
</dbReference>
<dbReference type="InterPro" id="IPR048735">
    <property type="entry name" value="Slowpoke-like_C"/>
</dbReference>
<evidence type="ECO:0000256" key="12">
    <source>
        <dbReference type="ARBA" id="ARBA00034430"/>
    </source>
</evidence>
<evidence type="ECO:0000259" key="18">
    <source>
        <dbReference type="Pfam" id="PF22614"/>
    </source>
</evidence>
<feature type="transmembrane region" description="Helical" evidence="14">
    <location>
        <begin position="137"/>
        <end position="160"/>
    </location>
</feature>
<evidence type="ECO:0000256" key="13">
    <source>
        <dbReference type="SAM" id="MobiDB-lite"/>
    </source>
</evidence>
<evidence type="ECO:0000256" key="4">
    <source>
        <dbReference type="ARBA" id="ARBA00022692"/>
    </source>
</evidence>
<organism evidence="19 20">
    <name type="scientific">Macrostomum lignano</name>
    <dbReference type="NCBI Taxonomy" id="282301"/>
    <lineage>
        <taxon>Eukaryota</taxon>
        <taxon>Metazoa</taxon>
        <taxon>Spiralia</taxon>
        <taxon>Lophotrochozoa</taxon>
        <taxon>Platyhelminthes</taxon>
        <taxon>Rhabditophora</taxon>
        <taxon>Macrostomorpha</taxon>
        <taxon>Macrostomida</taxon>
        <taxon>Macrostomidae</taxon>
        <taxon>Macrostomum</taxon>
    </lineage>
</organism>
<dbReference type="InterPro" id="IPR013099">
    <property type="entry name" value="K_chnl_dom"/>
</dbReference>